<dbReference type="EC" id="2.7.11.1" evidence="2"/>
<evidence type="ECO:0000256" key="3">
    <source>
        <dbReference type="ARBA" id="ARBA00022527"/>
    </source>
</evidence>
<sequence>MEVEGEKNCAYLDNFRLIKTLGQGYHAKVKLAINPQDQKYVALKIFKKTHEFEKNREALTKEFQVMQGLNHPNLINLIAVLPEATYKKKNGQTYKTMAIVLEYAGAGELFEYVSNCGRYSEEVSRTYFQQLIEGLSYLHNQEICHRDLKPENILYDEDFLLKIADFGFATALSGKRGDGMLDTVLGTENYMCPEIHQRVQYKGESADLFAAGIILFIIYTGHPPFMKADVKDPYYKQIALGKHSTFWRAHSKNKPGKEAFFPPELRQLFDAIFAYQPNDRASMEEIKANSWFNGPTKSMQVIKQEFLQRQQIVEKELEKQRLEKLRQKQQQQQQGLMYAGVNKFRSANEVDEEFSGLSSKYPNLDNKRTAKKAQFTKKTDLLTLLDPQYLLKLILNQDNTFCKEATISDDQYKITCISIDSNGTETKFVIEFLQKDEDFIQVDFKKKEGCSIDYFKCVEVVKEIVNKAQGLSQNNDQNQEQQQQQTEVTA</sequence>
<dbReference type="InterPro" id="IPR011009">
    <property type="entry name" value="Kinase-like_dom_sf"/>
</dbReference>
<dbReference type="FunFam" id="1.10.510.10:FF:000571">
    <property type="entry name" value="Maternal embryonic leucine zipper kinase"/>
    <property type="match status" value="1"/>
</dbReference>
<dbReference type="InterPro" id="IPR008271">
    <property type="entry name" value="Ser/Thr_kinase_AS"/>
</dbReference>
<evidence type="ECO:0000259" key="13">
    <source>
        <dbReference type="PROSITE" id="PS50011"/>
    </source>
</evidence>
<keyword evidence="6 14" id="KW-0418">Kinase</keyword>
<evidence type="ECO:0000256" key="5">
    <source>
        <dbReference type="ARBA" id="ARBA00022741"/>
    </source>
</evidence>
<dbReference type="PANTHER" id="PTHR43895">
    <property type="entry name" value="CALCIUM/CALMODULIN-DEPENDENT PROTEIN KINASE KINASE-RELATED"/>
    <property type="match status" value="1"/>
</dbReference>
<protein>
    <recommendedName>
        <fullName evidence="2">non-specific serine/threonine protein kinase</fullName>
        <ecNumber evidence="2">2.7.11.1</ecNumber>
    </recommendedName>
</protein>
<dbReference type="EMBL" id="LDAU01000212">
    <property type="protein sequence ID" value="KRW99444.1"/>
    <property type="molecule type" value="Genomic_DNA"/>
</dbReference>
<dbReference type="OrthoDB" id="307646at2759"/>
<feature type="domain" description="Protein kinase" evidence="13">
    <location>
        <begin position="15"/>
        <end position="292"/>
    </location>
</feature>
<dbReference type="SMART" id="SM00220">
    <property type="entry name" value="S_TKc"/>
    <property type="match status" value="1"/>
</dbReference>
<dbReference type="GO" id="GO:0007165">
    <property type="term" value="P:signal transduction"/>
    <property type="evidence" value="ECO:0007669"/>
    <property type="project" value="TreeGrafter"/>
</dbReference>
<dbReference type="PROSITE" id="PS50011">
    <property type="entry name" value="PROTEIN_KINASE_DOM"/>
    <property type="match status" value="1"/>
</dbReference>
<dbReference type="SUPFAM" id="SSF56112">
    <property type="entry name" value="Protein kinase-like (PK-like)"/>
    <property type="match status" value="1"/>
</dbReference>
<dbReference type="Proteomes" id="UP000054937">
    <property type="component" value="Unassembled WGS sequence"/>
</dbReference>
<organism evidence="14 15">
    <name type="scientific">Pseudocohnilembus persalinus</name>
    <name type="common">Ciliate</name>
    <dbReference type="NCBI Taxonomy" id="266149"/>
    <lineage>
        <taxon>Eukaryota</taxon>
        <taxon>Sar</taxon>
        <taxon>Alveolata</taxon>
        <taxon>Ciliophora</taxon>
        <taxon>Intramacronucleata</taxon>
        <taxon>Oligohymenophorea</taxon>
        <taxon>Scuticociliatia</taxon>
        <taxon>Philasterida</taxon>
        <taxon>Pseudocohnilembidae</taxon>
        <taxon>Pseudocohnilembus</taxon>
    </lineage>
</organism>
<keyword evidence="5 10" id="KW-0547">Nucleotide-binding</keyword>
<proteinExistence type="inferred from homology"/>
<dbReference type="InParanoid" id="A0A0V0QBK9"/>
<comment type="catalytic activity">
    <reaction evidence="9">
        <text>L-seryl-[protein] + ATP = O-phospho-L-seryl-[protein] + ADP + H(+)</text>
        <dbReference type="Rhea" id="RHEA:17989"/>
        <dbReference type="Rhea" id="RHEA-COMP:9863"/>
        <dbReference type="Rhea" id="RHEA-COMP:11604"/>
        <dbReference type="ChEBI" id="CHEBI:15378"/>
        <dbReference type="ChEBI" id="CHEBI:29999"/>
        <dbReference type="ChEBI" id="CHEBI:30616"/>
        <dbReference type="ChEBI" id="CHEBI:83421"/>
        <dbReference type="ChEBI" id="CHEBI:456216"/>
        <dbReference type="EC" id="2.7.11.1"/>
    </reaction>
</comment>
<comment type="catalytic activity">
    <reaction evidence="8">
        <text>L-threonyl-[protein] + ATP = O-phospho-L-threonyl-[protein] + ADP + H(+)</text>
        <dbReference type="Rhea" id="RHEA:46608"/>
        <dbReference type="Rhea" id="RHEA-COMP:11060"/>
        <dbReference type="Rhea" id="RHEA-COMP:11605"/>
        <dbReference type="ChEBI" id="CHEBI:15378"/>
        <dbReference type="ChEBI" id="CHEBI:30013"/>
        <dbReference type="ChEBI" id="CHEBI:30616"/>
        <dbReference type="ChEBI" id="CHEBI:61977"/>
        <dbReference type="ChEBI" id="CHEBI:456216"/>
        <dbReference type="EC" id="2.7.11.1"/>
    </reaction>
</comment>
<evidence type="ECO:0000256" key="4">
    <source>
        <dbReference type="ARBA" id="ARBA00022679"/>
    </source>
</evidence>
<evidence type="ECO:0000256" key="6">
    <source>
        <dbReference type="ARBA" id="ARBA00022777"/>
    </source>
</evidence>
<evidence type="ECO:0000256" key="8">
    <source>
        <dbReference type="ARBA" id="ARBA00047899"/>
    </source>
</evidence>
<dbReference type="AlphaFoldDB" id="A0A0V0QBK9"/>
<comment type="subunit">
    <text evidence="1">Monomer.</text>
</comment>
<evidence type="ECO:0000256" key="9">
    <source>
        <dbReference type="ARBA" id="ARBA00048679"/>
    </source>
</evidence>
<keyword evidence="7 10" id="KW-0067">ATP-binding</keyword>
<evidence type="ECO:0000313" key="14">
    <source>
        <dbReference type="EMBL" id="KRW99444.1"/>
    </source>
</evidence>
<comment type="similarity">
    <text evidence="11">Belongs to the protein kinase superfamily.</text>
</comment>
<dbReference type="OMA" id="GGNPEFF"/>
<name>A0A0V0QBK9_PSEPJ</name>
<keyword evidence="4" id="KW-0808">Transferase</keyword>
<evidence type="ECO:0000256" key="11">
    <source>
        <dbReference type="RuleBase" id="RU000304"/>
    </source>
</evidence>
<keyword evidence="15" id="KW-1185">Reference proteome</keyword>
<keyword evidence="12" id="KW-0175">Coiled coil</keyword>
<keyword evidence="3 11" id="KW-0723">Serine/threonine-protein kinase</keyword>
<dbReference type="InterPro" id="IPR000719">
    <property type="entry name" value="Prot_kinase_dom"/>
</dbReference>
<evidence type="ECO:0000256" key="1">
    <source>
        <dbReference type="ARBA" id="ARBA00011245"/>
    </source>
</evidence>
<gene>
    <name evidence="14" type="ORF">PPERSA_07929</name>
</gene>
<evidence type="ECO:0000256" key="12">
    <source>
        <dbReference type="SAM" id="Coils"/>
    </source>
</evidence>
<dbReference type="Gene3D" id="1.10.510.10">
    <property type="entry name" value="Transferase(Phosphotransferase) domain 1"/>
    <property type="match status" value="1"/>
</dbReference>
<reference evidence="14 15" key="1">
    <citation type="journal article" date="2015" name="Sci. Rep.">
        <title>Genome of the facultative scuticociliatosis pathogen Pseudocohnilembus persalinus provides insight into its virulence through horizontal gene transfer.</title>
        <authorList>
            <person name="Xiong J."/>
            <person name="Wang G."/>
            <person name="Cheng J."/>
            <person name="Tian M."/>
            <person name="Pan X."/>
            <person name="Warren A."/>
            <person name="Jiang C."/>
            <person name="Yuan D."/>
            <person name="Miao W."/>
        </authorList>
    </citation>
    <scope>NUCLEOTIDE SEQUENCE [LARGE SCALE GENOMIC DNA]</scope>
    <source>
        <strain evidence="14">36N120E</strain>
    </source>
</reference>
<feature type="binding site" evidence="10">
    <location>
        <position position="44"/>
    </location>
    <ligand>
        <name>ATP</name>
        <dbReference type="ChEBI" id="CHEBI:30616"/>
    </ligand>
</feature>
<dbReference type="InterPro" id="IPR017441">
    <property type="entry name" value="Protein_kinase_ATP_BS"/>
</dbReference>
<dbReference type="PANTHER" id="PTHR43895:SF32">
    <property type="entry name" value="SERINE_THREONINE-PROTEIN KINASE CHK1"/>
    <property type="match status" value="1"/>
</dbReference>
<dbReference type="GO" id="GO:0004674">
    <property type="term" value="F:protein serine/threonine kinase activity"/>
    <property type="evidence" value="ECO:0007669"/>
    <property type="project" value="UniProtKB-KW"/>
</dbReference>
<evidence type="ECO:0000256" key="10">
    <source>
        <dbReference type="PROSITE-ProRule" id="PRU10141"/>
    </source>
</evidence>
<evidence type="ECO:0000313" key="15">
    <source>
        <dbReference type="Proteomes" id="UP000054937"/>
    </source>
</evidence>
<evidence type="ECO:0000256" key="2">
    <source>
        <dbReference type="ARBA" id="ARBA00012513"/>
    </source>
</evidence>
<dbReference type="GO" id="GO:0005524">
    <property type="term" value="F:ATP binding"/>
    <property type="evidence" value="ECO:0007669"/>
    <property type="project" value="UniProtKB-UniRule"/>
</dbReference>
<dbReference type="PROSITE" id="PS00108">
    <property type="entry name" value="PROTEIN_KINASE_ST"/>
    <property type="match status" value="1"/>
</dbReference>
<evidence type="ECO:0000256" key="7">
    <source>
        <dbReference type="ARBA" id="ARBA00022840"/>
    </source>
</evidence>
<accession>A0A0V0QBK9</accession>
<comment type="caution">
    <text evidence="14">The sequence shown here is derived from an EMBL/GenBank/DDBJ whole genome shotgun (WGS) entry which is preliminary data.</text>
</comment>
<feature type="coiled-coil region" evidence="12">
    <location>
        <begin position="303"/>
        <end position="335"/>
    </location>
</feature>
<dbReference type="Pfam" id="PF00069">
    <property type="entry name" value="Pkinase"/>
    <property type="match status" value="1"/>
</dbReference>
<dbReference type="PROSITE" id="PS00107">
    <property type="entry name" value="PROTEIN_KINASE_ATP"/>
    <property type="match status" value="1"/>
</dbReference>